<keyword evidence="2 6" id="KW-0732">Signal</keyword>
<evidence type="ECO:0000256" key="4">
    <source>
        <dbReference type="ARBA" id="ARBA00023157"/>
    </source>
</evidence>
<accession>A0AAD7SV84</accession>
<dbReference type="GO" id="GO:0046872">
    <property type="term" value="F:metal ion binding"/>
    <property type="evidence" value="ECO:0007669"/>
    <property type="project" value="UniProtKB-KW"/>
</dbReference>
<name>A0AAD7SV84_9TELE</name>
<organism evidence="7 8">
    <name type="scientific">Aldrovandia affinis</name>
    <dbReference type="NCBI Taxonomy" id="143900"/>
    <lineage>
        <taxon>Eukaryota</taxon>
        <taxon>Metazoa</taxon>
        <taxon>Chordata</taxon>
        <taxon>Craniata</taxon>
        <taxon>Vertebrata</taxon>
        <taxon>Euteleostomi</taxon>
        <taxon>Actinopterygii</taxon>
        <taxon>Neopterygii</taxon>
        <taxon>Teleostei</taxon>
        <taxon>Notacanthiformes</taxon>
        <taxon>Halosauridae</taxon>
        <taxon>Aldrovandia</taxon>
    </lineage>
</organism>
<comment type="similarity">
    <text evidence="5">Belongs to the LECT2/MIM-1 family.</text>
</comment>
<dbReference type="InterPro" id="IPR008663">
    <property type="entry name" value="LECT2"/>
</dbReference>
<keyword evidence="1" id="KW-0479">Metal-binding</keyword>
<evidence type="ECO:0000313" key="8">
    <source>
        <dbReference type="Proteomes" id="UP001221898"/>
    </source>
</evidence>
<protein>
    <submittedName>
        <fullName evidence="7">Uncharacterized protein</fullName>
    </submittedName>
</protein>
<dbReference type="PANTHER" id="PTHR11329">
    <property type="entry name" value="LEUKOCYTE CELL-DERIVED CHEMOTAXIN 2"/>
    <property type="match status" value="1"/>
</dbReference>
<reference evidence="7" key="1">
    <citation type="journal article" date="2023" name="Science">
        <title>Genome structures resolve the early diversification of teleost fishes.</title>
        <authorList>
            <person name="Parey E."/>
            <person name="Louis A."/>
            <person name="Montfort J."/>
            <person name="Bouchez O."/>
            <person name="Roques C."/>
            <person name="Iampietro C."/>
            <person name="Lluch J."/>
            <person name="Castinel A."/>
            <person name="Donnadieu C."/>
            <person name="Desvignes T."/>
            <person name="Floi Bucao C."/>
            <person name="Jouanno E."/>
            <person name="Wen M."/>
            <person name="Mejri S."/>
            <person name="Dirks R."/>
            <person name="Jansen H."/>
            <person name="Henkel C."/>
            <person name="Chen W.J."/>
            <person name="Zahm M."/>
            <person name="Cabau C."/>
            <person name="Klopp C."/>
            <person name="Thompson A.W."/>
            <person name="Robinson-Rechavi M."/>
            <person name="Braasch I."/>
            <person name="Lecointre G."/>
            <person name="Bobe J."/>
            <person name="Postlethwait J.H."/>
            <person name="Berthelot C."/>
            <person name="Roest Crollius H."/>
            <person name="Guiguen Y."/>
        </authorList>
    </citation>
    <scope>NUCLEOTIDE SEQUENCE</scope>
    <source>
        <strain evidence="7">NC1722</strain>
    </source>
</reference>
<evidence type="ECO:0000256" key="1">
    <source>
        <dbReference type="ARBA" id="ARBA00022723"/>
    </source>
</evidence>
<dbReference type="AlphaFoldDB" id="A0AAD7SV84"/>
<evidence type="ECO:0000256" key="2">
    <source>
        <dbReference type="ARBA" id="ARBA00022729"/>
    </source>
</evidence>
<gene>
    <name evidence="7" type="ORF">AAFF_G00246050</name>
</gene>
<dbReference type="Gene3D" id="2.70.70.10">
    <property type="entry name" value="Glucose Permease (Domain IIA)"/>
    <property type="match status" value="1"/>
</dbReference>
<dbReference type="EMBL" id="JAINUG010000033">
    <property type="protein sequence ID" value="KAJ8408787.1"/>
    <property type="molecule type" value="Genomic_DNA"/>
</dbReference>
<keyword evidence="4" id="KW-1015">Disulfide bond</keyword>
<evidence type="ECO:0000256" key="3">
    <source>
        <dbReference type="ARBA" id="ARBA00022833"/>
    </source>
</evidence>
<dbReference type="InterPro" id="IPR011055">
    <property type="entry name" value="Dup_hybrid_motif"/>
</dbReference>
<evidence type="ECO:0000256" key="6">
    <source>
        <dbReference type="SAM" id="SignalP"/>
    </source>
</evidence>
<comment type="caution">
    <text evidence="7">The sequence shown here is derived from an EMBL/GenBank/DDBJ whole genome shotgun (WGS) entry which is preliminary data.</text>
</comment>
<keyword evidence="3" id="KW-0862">Zinc</keyword>
<sequence>MQLKTFFVSTVLPCLLLFGLCLENEKKKGQSAKADQTGKEAEFNKEVVLNKKVKKPASGRNGTEVTSDKAGRELRNDAACISVGGICQRSTYICQGRYLKNRCAGPKTRQCCVQGPGAWGALCSSHHQNRVRGCDRFSCGAFNSKRGGKTHKAVDVVCDDYSVINAPFSGSLGGPAGRRGDRGTQYEGVKLFNPEFCVKIFNIRPYRYVGAVSRGQPLGYLLPLQERFSGITSHLQLQMCDRSDPSAFI</sequence>
<dbReference type="PANTHER" id="PTHR11329:SF0">
    <property type="entry name" value="LEUKOCYTE CELL-DERIVED CHEMOTAXIN-2"/>
    <property type="match status" value="1"/>
</dbReference>
<keyword evidence="8" id="KW-1185">Reference proteome</keyword>
<evidence type="ECO:0000256" key="5">
    <source>
        <dbReference type="ARBA" id="ARBA00024361"/>
    </source>
</evidence>
<proteinExistence type="inferred from homology"/>
<evidence type="ECO:0000313" key="7">
    <source>
        <dbReference type="EMBL" id="KAJ8408787.1"/>
    </source>
</evidence>
<dbReference type="Proteomes" id="UP001221898">
    <property type="component" value="Unassembled WGS sequence"/>
</dbReference>
<feature type="chain" id="PRO_5042267903" evidence="6">
    <location>
        <begin position="22"/>
        <end position="249"/>
    </location>
</feature>
<feature type="signal peptide" evidence="6">
    <location>
        <begin position="1"/>
        <end position="21"/>
    </location>
</feature>